<feature type="region of interest" description="Disordered" evidence="2">
    <location>
        <begin position="106"/>
        <end position="135"/>
    </location>
</feature>
<feature type="compositionally biased region" description="Basic and acidic residues" evidence="2">
    <location>
        <begin position="533"/>
        <end position="570"/>
    </location>
</feature>
<keyword evidence="1" id="KW-0175">Coiled coil</keyword>
<protein>
    <submittedName>
        <fullName evidence="3">Uncharacterized protein</fullName>
    </submittedName>
</protein>
<feature type="compositionally biased region" description="Basic and acidic residues" evidence="2">
    <location>
        <begin position="505"/>
        <end position="519"/>
    </location>
</feature>
<evidence type="ECO:0000256" key="1">
    <source>
        <dbReference type="SAM" id="Coils"/>
    </source>
</evidence>
<name>A0A9K3GF77_9EUKA</name>
<feature type="region of interest" description="Disordered" evidence="2">
    <location>
        <begin position="504"/>
        <end position="570"/>
    </location>
</feature>
<accession>A0A9K3GF77</accession>
<feature type="compositionally biased region" description="Low complexity" evidence="2">
    <location>
        <begin position="213"/>
        <end position="222"/>
    </location>
</feature>
<dbReference type="AlphaFoldDB" id="A0A9K3GF77"/>
<dbReference type="Proteomes" id="UP000265618">
    <property type="component" value="Unassembled WGS sequence"/>
</dbReference>
<feature type="region of interest" description="Disordered" evidence="2">
    <location>
        <begin position="175"/>
        <end position="224"/>
    </location>
</feature>
<feature type="coiled-coil region" evidence="1">
    <location>
        <begin position="36"/>
        <end position="70"/>
    </location>
</feature>
<feature type="coiled-coil region" evidence="1">
    <location>
        <begin position="456"/>
        <end position="483"/>
    </location>
</feature>
<gene>
    <name evidence="3" type="ORF">KIPB_001468</name>
</gene>
<comment type="caution">
    <text evidence="3">The sequence shown here is derived from an EMBL/GenBank/DDBJ whole genome shotgun (WGS) entry which is preliminary data.</text>
</comment>
<keyword evidence="4" id="KW-1185">Reference proteome</keyword>
<evidence type="ECO:0000313" key="4">
    <source>
        <dbReference type="Proteomes" id="UP000265618"/>
    </source>
</evidence>
<sequence length="570" mass="66018">MELTNQLQTRDDYLRQLQAEYEHVHEAVGERDRASLNQCKIELVTTQAAVAALETERDRLLAERDKAQAASITEVRGRERALLECQKQLQAETAVRRRLEASILESERERDLSDRERERAAEKREREEADRLRDMERELQETTIRRGQLEDEVEDANRVCNGLRKDLQALAAQLEAKERQRQQDAATHAEREAEHAQAEKGYRKEARQRDQAIDAAQRDSASCRAQLDRLKEELRRERDREQERLHAVEGVVKDKAAAQSVLDGVRKQERQLKHQLEQALLEGERQVQQTVSQYEAKLHKTRASLEKARLAGQVSSDELSASTQQVDMLRQQLGRMSAALALEKKEVDRLRQETVSLVDQVQAADKMRMVIQDMKHHLQASTEDLQTCEQARAQCLIELEQARESETEARRTAQEWERKAAQEQVTSSNAVQVLHRAQQRMEQLNTDADLRVSMVERKCQDRVSKAEQETNRLRMELHSYRSAEARAKDSQRVALAVRVGTAGLRGREDHKRERERDGYHAPSRSLSVSAEPYRGREREREMAAERQPSDFDRLTSKLREAGDEIRRNMR</sequence>
<evidence type="ECO:0000256" key="2">
    <source>
        <dbReference type="SAM" id="MobiDB-lite"/>
    </source>
</evidence>
<organism evidence="3 4">
    <name type="scientific">Kipferlia bialata</name>
    <dbReference type="NCBI Taxonomy" id="797122"/>
    <lineage>
        <taxon>Eukaryota</taxon>
        <taxon>Metamonada</taxon>
        <taxon>Carpediemonas-like organisms</taxon>
        <taxon>Kipferlia</taxon>
    </lineage>
</organism>
<reference evidence="3 4" key="1">
    <citation type="journal article" date="2018" name="PLoS ONE">
        <title>The draft genome of Kipferlia bialata reveals reductive genome evolution in fornicate parasites.</title>
        <authorList>
            <person name="Tanifuji G."/>
            <person name="Takabayashi S."/>
            <person name="Kume K."/>
            <person name="Takagi M."/>
            <person name="Nakayama T."/>
            <person name="Kamikawa R."/>
            <person name="Inagaki Y."/>
            <person name="Hashimoto T."/>
        </authorList>
    </citation>
    <scope>NUCLEOTIDE SEQUENCE [LARGE SCALE GENOMIC DNA]</scope>
    <source>
        <strain evidence="3">NY0173</strain>
    </source>
</reference>
<feature type="compositionally biased region" description="Basic and acidic residues" evidence="2">
    <location>
        <begin position="175"/>
        <end position="212"/>
    </location>
</feature>
<dbReference type="EMBL" id="BDIP01000210">
    <property type="protein sequence ID" value="GIQ80638.1"/>
    <property type="molecule type" value="Genomic_DNA"/>
</dbReference>
<evidence type="ECO:0000313" key="3">
    <source>
        <dbReference type="EMBL" id="GIQ80638.1"/>
    </source>
</evidence>
<proteinExistence type="predicted"/>